<evidence type="ECO:0000256" key="1">
    <source>
        <dbReference type="SAM" id="Phobius"/>
    </source>
</evidence>
<keyword evidence="1" id="KW-1133">Transmembrane helix</keyword>
<protein>
    <recommendedName>
        <fullName evidence="4">YtxH-like protein</fullName>
    </recommendedName>
</protein>
<name>A0ABU8NJ37_9SPHI</name>
<keyword evidence="1" id="KW-0812">Transmembrane</keyword>
<keyword evidence="3" id="KW-1185">Reference proteome</keyword>
<evidence type="ECO:0000313" key="2">
    <source>
        <dbReference type="EMBL" id="MEJ2902263.1"/>
    </source>
</evidence>
<gene>
    <name evidence="2" type="ORF">WAE58_07495</name>
</gene>
<dbReference type="RefSeq" id="WP_172662642.1">
    <property type="nucleotide sequence ID" value="NZ_CBFGNQ010000021.1"/>
</dbReference>
<reference evidence="2 3" key="1">
    <citation type="submission" date="2024-03" db="EMBL/GenBank/DDBJ databases">
        <title>Sequence of Lycoming College Course Isolates.</title>
        <authorList>
            <person name="Plotts O."/>
            <person name="Newman J."/>
        </authorList>
    </citation>
    <scope>NUCLEOTIDE SEQUENCE [LARGE SCALE GENOMIC DNA]</scope>
    <source>
        <strain evidence="2 3">CJB-3</strain>
    </source>
</reference>
<sequence>MKFKKVEHTKASFGFITGLVVGIVVGILFIQNKAGTVKQEQMNKQTDLVKAEEIANHLAYLGHQAEQSTLD</sequence>
<evidence type="ECO:0000313" key="3">
    <source>
        <dbReference type="Proteomes" id="UP001378956"/>
    </source>
</evidence>
<comment type="caution">
    <text evidence="2">The sequence shown here is derived from an EMBL/GenBank/DDBJ whole genome shotgun (WGS) entry which is preliminary data.</text>
</comment>
<dbReference type="Proteomes" id="UP001378956">
    <property type="component" value="Unassembled WGS sequence"/>
</dbReference>
<proteinExistence type="predicted"/>
<dbReference type="EMBL" id="JBBEUB010000002">
    <property type="protein sequence ID" value="MEJ2902263.1"/>
    <property type="molecule type" value="Genomic_DNA"/>
</dbReference>
<organism evidence="2 3">
    <name type="scientific">Pedobacter panaciterrae</name>
    <dbReference type="NCBI Taxonomy" id="363849"/>
    <lineage>
        <taxon>Bacteria</taxon>
        <taxon>Pseudomonadati</taxon>
        <taxon>Bacteroidota</taxon>
        <taxon>Sphingobacteriia</taxon>
        <taxon>Sphingobacteriales</taxon>
        <taxon>Sphingobacteriaceae</taxon>
        <taxon>Pedobacter</taxon>
    </lineage>
</organism>
<feature type="transmembrane region" description="Helical" evidence="1">
    <location>
        <begin position="12"/>
        <end position="30"/>
    </location>
</feature>
<keyword evidence="1" id="KW-0472">Membrane</keyword>
<accession>A0ABU8NJ37</accession>
<evidence type="ECO:0008006" key="4">
    <source>
        <dbReference type="Google" id="ProtNLM"/>
    </source>
</evidence>